<reference evidence="2 3" key="1">
    <citation type="submission" date="2024-06" db="EMBL/GenBank/DDBJ databases">
        <authorList>
            <person name="Kraege A."/>
            <person name="Thomma B."/>
        </authorList>
    </citation>
    <scope>NUCLEOTIDE SEQUENCE [LARGE SCALE GENOMIC DNA]</scope>
</reference>
<organism evidence="2 3">
    <name type="scientific">Coccomyxa viridis</name>
    <dbReference type="NCBI Taxonomy" id="1274662"/>
    <lineage>
        <taxon>Eukaryota</taxon>
        <taxon>Viridiplantae</taxon>
        <taxon>Chlorophyta</taxon>
        <taxon>core chlorophytes</taxon>
        <taxon>Trebouxiophyceae</taxon>
        <taxon>Trebouxiophyceae incertae sedis</taxon>
        <taxon>Coccomyxaceae</taxon>
        <taxon>Coccomyxa</taxon>
    </lineage>
</organism>
<dbReference type="InterPro" id="IPR041465">
    <property type="entry name" value="SfsA_N"/>
</dbReference>
<dbReference type="EMBL" id="CAXHTA020000006">
    <property type="protein sequence ID" value="CAL5221946.1"/>
    <property type="molecule type" value="Genomic_DNA"/>
</dbReference>
<feature type="domain" description="SfsA N-terminal OB" evidence="1">
    <location>
        <begin position="67"/>
        <end position="142"/>
    </location>
</feature>
<keyword evidence="3" id="KW-1185">Reference proteome</keyword>
<dbReference type="InterPro" id="IPR005224">
    <property type="entry name" value="SfsA"/>
</dbReference>
<name>A0ABP1FSJ9_9CHLO</name>
<dbReference type="Pfam" id="PF17746">
    <property type="entry name" value="SfsA_N"/>
    <property type="match status" value="1"/>
</dbReference>
<accession>A0ABP1FSJ9</accession>
<dbReference type="PANTHER" id="PTHR30545">
    <property type="entry name" value="SUGAR FERMENTATION STIMULATION PROTEIN A"/>
    <property type="match status" value="1"/>
</dbReference>
<sequence length="452" mass="50496">MSTSPTSSVLPSGVREALQARNLRQRSQLVSSLQEPASPASAEQVLAPEPFLFRYQFREPLIEGVILRKRKRFTADVVVDGQVVVCHCPTTCLSLYQTLLDGQQVRCLLSRADPAIKRQKQRETQYSLEAISLNGSNSWIGINQSAVTRYIEHYLRAGGLTSICADPAGLRAERMVGKRRIDFVNEERDSIEVKMPPPRHMREAALKGRVGGRPYSERMLGQIICMTKWLHEQRAILGFSDKAWKRARQMRFDPELKDPRAIMLLAYQHQEPPMRLPKRISGAPSPLMAAMREAIKAGLEIWQVNMEIDRHGVALKSYFRRHLVPGRPQRHLSMRKGHDYMRDASCPLPAAALSNGPSSNMLAMPQDGILAEQLQFARGSSGLVHHAGQQGVVAKEPSLVWQPDTVPATHMPHLEEATLVELATRGSAWEEGSCSETLRELVEEEELAAAAA</sequence>
<proteinExistence type="predicted"/>
<gene>
    <name evidence="2" type="primary">g4222</name>
    <name evidence="2" type="ORF">VP750_LOCUS3605</name>
</gene>
<dbReference type="Gene3D" id="3.40.1350.60">
    <property type="match status" value="1"/>
</dbReference>
<dbReference type="PANTHER" id="PTHR30545:SF2">
    <property type="entry name" value="SUGAR FERMENTATION STIMULATION PROTEIN A"/>
    <property type="match status" value="1"/>
</dbReference>
<evidence type="ECO:0000313" key="2">
    <source>
        <dbReference type="EMBL" id="CAL5221946.1"/>
    </source>
</evidence>
<protein>
    <submittedName>
        <fullName evidence="2">G4222 protein</fullName>
    </submittedName>
</protein>
<dbReference type="Proteomes" id="UP001497392">
    <property type="component" value="Unassembled WGS sequence"/>
</dbReference>
<evidence type="ECO:0000259" key="1">
    <source>
        <dbReference type="Pfam" id="PF17746"/>
    </source>
</evidence>
<evidence type="ECO:0000313" key="3">
    <source>
        <dbReference type="Proteomes" id="UP001497392"/>
    </source>
</evidence>
<comment type="caution">
    <text evidence="2">The sequence shown here is derived from an EMBL/GenBank/DDBJ whole genome shotgun (WGS) entry which is preliminary data.</text>
</comment>
<dbReference type="Gene3D" id="2.40.50.580">
    <property type="match status" value="1"/>
</dbReference>